<proteinExistence type="predicted"/>
<dbReference type="AlphaFoldDB" id="A0A810N6K3"/>
<dbReference type="SUPFAM" id="SSF81923">
    <property type="entry name" value="Double Clp-N motif"/>
    <property type="match status" value="1"/>
</dbReference>
<dbReference type="InterPro" id="IPR036628">
    <property type="entry name" value="Clp_N_dom_sf"/>
</dbReference>
<dbReference type="Gene3D" id="1.10.1780.10">
    <property type="entry name" value="Clp, N-terminal domain"/>
    <property type="match status" value="1"/>
</dbReference>
<evidence type="ECO:0000256" key="1">
    <source>
        <dbReference type="SAM" id="MobiDB-lite"/>
    </source>
</evidence>
<sequence>MLADGSRRVLSVAAAEAARHGSAVTTGSHLLLGLIADTGTAGEVLRNLGLTKVITPDVLSALYYGAAYGQLRLERDTDTTALRIMMLDVLDRLDRLQQQVAPPGGTRGLRAGANGNPRRRA</sequence>
<accession>A0A810N6K3</accession>
<evidence type="ECO:0000313" key="3">
    <source>
        <dbReference type="Proteomes" id="UP000680866"/>
    </source>
</evidence>
<protein>
    <recommendedName>
        <fullName evidence="4">Clp R domain-containing protein</fullName>
    </recommendedName>
</protein>
<evidence type="ECO:0000313" key="2">
    <source>
        <dbReference type="EMBL" id="BCJ68124.1"/>
    </source>
</evidence>
<name>A0A810N6K3_9ACTN</name>
<gene>
    <name evidence="2" type="ORF">Prubr_51450</name>
</gene>
<dbReference type="RefSeq" id="WP_281425842.1">
    <property type="nucleotide sequence ID" value="NZ_AP023359.1"/>
</dbReference>
<dbReference type="Proteomes" id="UP000680866">
    <property type="component" value="Chromosome"/>
</dbReference>
<organism evidence="2 3">
    <name type="scientific">Polymorphospora rubra</name>
    <dbReference type="NCBI Taxonomy" id="338584"/>
    <lineage>
        <taxon>Bacteria</taxon>
        <taxon>Bacillati</taxon>
        <taxon>Actinomycetota</taxon>
        <taxon>Actinomycetes</taxon>
        <taxon>Micromonosporales</taxon>
        <taxon>Micromonosporaceae</taxon>
        <taxon>Polymorphospora</taxon>
    </lineage>
</organism>
<dbReference type="EMBL" id="AP023359">
    <property type="protein sequence ID" value="BCJ68124.1"/>
    <property type="molecule type" value="Genomic_DNA"/>
</dbReference>
<evidence type="ECO:0008006" key="4">
    <source>
        <dbReference type="Google" id="ProtNLM"/>
    </source>
</evidence>
<keyword evidence="3" id="KW-1185">Reference proteome</keyword>
<reference evidence="2" key="1">
    <citation type="submission" date="2020-08" db="EMBL/GenBank/DDBJ databases">
        <title>Whole genome shotgun sequence of Polymorphospora rubra NBRC 101157.</title>
        <authorList>
            <person name="Komaki H."/>
            <person name="Tamura T."/>
        </authorList>
    </citation>
    <scope>NUCLEOTIDE SEQUENCE</scope>
    <source>
        <strain evidence="2">NBRC 101157</strain>
    </source>
</reference>
<feature type="compositionally biased region" description="Low complexity" evidence="1">
    <location>
        <begin position="108"/>
        <end position="121"/>
    </location>
</feature>
<feature type="region of interest" description="Disordered" evidence="1">
    <location>
        <begin position="98"/>
        <end position="121"/>
    </location>
</feature>
<dbReference type="KEGG" id="pry:Prubr_51450"/>